<feature type="compositionally biased region" description="Polar residues" evidence="1">
    <location>
        <begin position="227"/>
        <end position="267"/>
    </location>
</feature>
<evidence type="ECO:0000256" key="1">
    <source>
        <dbReference type="SAM" id="MobiDB-lite"/>
    </source>
</evidence>
<name>A0ABQ4Y1B3_9ASTR</name>
<keyword evidence="3" id="KW-1185">Reference proteome</keyword>
<organism evidence="2 3">
    <name type="scientific">Tanacetum coccineum</name>
    <dbReference type="NCBI Taxonomy" id="301880"/>
    <lineage>
        <taxon>Eukaryota</taxon>
        <taxon>Viridiplantae</taxon>
        <taxon>Streptophyta</taxon>
        <taxon>Embryophyta</taxon>
        <taxon>Tracheophyta</taxon>
        <taxon>Spermatophyta</taxon>
        <taxon>Magnoliopsida</taxon>
        <taxon>eudicotyledons</taxon>
        <taxon>Gunneridae</taxon>
        <taxon>Pentapetalae</taxon>
        <taxon>asterids</taxon>
        <taxon>campanulids</taxon>
        <taxon>Asterales</taxon>
        <taxon>Asteraceae</taxon>
        <taxon>Asteroideae</taxon>
        <taxon>Anthemideae</taxon>
        <taxon>Anthemidinae</taxon>
        <taxon>Tanacetum</taxon>
    </lineage>
</organism>
<accession>A0ABQ4Y1B3</accession>
<evidence type="ECO:0000313" key="3">
    <source>
        <dbReference type="Proteomes" id="UP001151760"/>
    </source>
</evidence>
<proteinExistence type="predicted"/>
<comment type="caution">
    <text evidence="2">The sequence shown here is derived from an EMBL/GenBank/DDBJ whole genome shotgun (WGS) entry which is preliminary data.</text>
</comment>
<gene>
    <name evidence="2" type="ORF">Tco_0703977</name>
</gene>
<reference evidence="2" key="1">
    <citation type="journal article" date="2022" name="Int. J. Mol. Sci.">
        <title>Draft Genome of Tanacetum Coccineum: Genomic Comparison of Closely Related Tanacetum-Family Plants.</title>
        <authorList>
            <person name="Yamashiro T."/>
            <person name="Shiraishi A."/>
            <person name="Nakayama K."/>
            <person name="Satake H."/>
        </authorList>
    </citation>
    <scope>NUCLEOTIDE SEQUENCE</scope>
</reference>
<sequence>MVIKKLKERIKSPSGKMNEDKIKKDLEEIETINIELDHRVSKLVTENEHLKQTYKQLYDSIKPARIRSKEQGDDLINQVNLKSVEVSNLNASLQEKVLVITALKDDLRKLKRKALVNNVVMKHTIDPETLKIDVKPITPKLLNKKTTYSSYIKHTQEEAAILKDLVEYVKSNYPLDHSLKFAYRYTKRIQELLTNISKTCPCINNYGKKLVAVTPKNKDKRVRFTEPITSSGNTNIKTTSSSNLVSNKPMLSSTGVKPSNSASRSQP</sequence>
<dbReference type="Proteomes" id="UP001151760">
    <property type="component" value="Unassembled WGS sequence"/>
</dbReference>
<evidence type="ECO:0008006" key="4">
    <source>
        <dbReference type="Google" id="ProtNLM"/>
    </source>
</evidence>
<dbReference type="EMBL" id="BQNB010009984">
    <property type="protein sequence ID" value="GJS71136.1"/>
    <property type="molecule type" value="Genomic_DNA"/>
</dbReference>
<reference evidence="2" key="2">
    <citation type="submission" date="2022-01" db="EMBL/GenBank/DDBJ databases">
        <authorList>
            <person name="Yamashiro T."/>
            <person name="Shiraishi A."/>
            <person name="Satake H."/>
            <person name="Nakayama K."/>
        </authorList>
    </citation>
    <scope>NUCLEOTIDE SEQUENCE</scope>
</reference>
<feature type="region of interest" description="Disordered" evidence="1">
    <location>
        <begin position="224"/>
        <end position="267"/>
    </location>
</feature>
<protein>
    <recommendedName>
        <fullName evidence="4">Pyruvate, phosphate dikinase regulatory protein, chloroplastic</fullName>
    </recommendedName>
</protein>
<evidence type="ECO:0000313" key="2">
    <source>
        <dbReference type="EMBL" id="GJS71136.1"/>
    </source>
</evidence>